<sequence>MFLFHPVLFRKINVVSQFSVLLNVIYVNERPSDTFRRRRCDKVAGQASTFCCLKMANNVTGDTELYNPAMKEQKTFIVLRLLAVNGPLSDT</sequence>
<keyword evidence="2" id="KW-1185">Reference proteome</keyword>
<accession>A0AAW1DXU9</accession>
<dbReference type="EMBL" id="JBCEZU010000586">
    <property type="protein sequence ID" value="KAK9514913.1"/>
    <property type="molecule type" value="Genomic_DNA"/>
</dbReference>
<name>A0AAW1DXU9_ZOAVI</name>
<evidence type="ECO:0000313" key="2">
    <source>
        <dbReference type="Proteomes" id="UP001488805"/>
    </source>
</evidence>
<reference evidence="1 2" key="1">
    <citation type="journal article" date="2024" name="Genome Biol. Evol.">
        <title>Chromosome-level genome assembly of the viviparous eelpout Zoarces viviparus.</title>
        <authorList>
            <person name="Fuhrmann N."/>
            <person name="Brasseur M.V."/>
            <person name="Bakowski C.E."/>
            <person name="Podsiadlowski L."/>
            <person name="Prost S."/>
            <person name="Krehenwinkel H."/>
            <person name="Mayer C."/>
        </authorList>
    </citation>
    <scope>NUCLEOTIDE SEQUENCE [LARGE SCALE GENOMIC DNA]</scope>
    <source>
        <strain evidence="1">NO-MEL_2022_Ind0_liver</strain>
    </source>
</reference>
<evidence type="ECO:0000313" key="1">
    <source>
        <dbReference type="EMBL" id="KAK9514913.1"/>
    </source>
</evidence>
<dbReference type="Proteomes" id="UP001488805">
    <property type="component" value="Unassembled WGS sequence"/>
</dbReference>
<organism evidence="1 2">
    <name type="scientific">Zoarces viviparus</name>
    <name type="common">Viviparous eelpout</name>
    <name type="synonym">Blennius viviparus</name>
    <dbReference type="NCBI Taxonomy" id="48416"/>
    <lineage>
        <taxon>Eukaryota</taxon>
        <taxon>Metazoa</taxon>
        <taxon>Chordata</taxon>
        <taxon>Craniata</taxon>
        <taxon>Vertebrata</taxon>
        <taxon>Euteleostomi</taxon>
        <taxon>Actinopterygii</taxon>
        <taxon>Neopterygii</taxon>
        <taxon>Teleostei</taxon>
        <taxon>Neoteleostei</taxon>
        <taxon>Acanthomorphata</taxon>
        <taxon>Eupercaria</taxon>
        <taxon>Perciformes</taxon>
        <taxon>Cottioidei</taxon>
        <taxon>Zoarcales</taxon>
        <taxon>Zoarcidae</taxon>
        <taxon>Zoarcinae</taxon>
        <taxon>Zoarces</taxon>
    </lineage>
</organism>
<comment type="caution">
    <text evidence="1">The sequence shown here is derived from an EMBL/GenBank/DDBJ whole genome shotgun (WGS) entry which is preliminary data.</text>
</comment>
<protein>
    <recommendedName>
        <fullName evidence="3">Secreted protein</fullName>
    </recommendedName>
</protein>
<proteinExistence type="predicted"/>
<dbReference type="AlphaFoldDB" id="A0AAW1DXU9"/>
<gene>
    <name evidence="1" type="ORF">VZT92_025595</name>
</gene>
<evidence type="ECO:0008006" key="3">
    <source>
        <dbReference type="Google" id="ProtNLM"/>
    </source>
</evidence>